<protein>
    <submittedName>
        <fullName evidence="1">Uncharacterized protein</fullName>
    </submittedName>
</protein>
<dbReference type="Proteomes" id="UP001172680">
    <property type="component" value="Unassembled WGS sequence"/>
</dbReference>
<sequence>MPVNPISPMYHHVGTAEALDCLILISKSMKQDERKDNDSDKEADKEAEADAETEERADDNSDEDYDGADVFDG</sequence>
<comment type="caution">
    <text evidence="1">The sequence shown here is derived from an EMBL/GenBank/DDBJ whole genome shotgun (WGS) entry which is preliminary data.</text>
</comment>
<name>A0ACC2Z0W1_9PEZI</name>
<gene>
    <name evidence="1" type="ORF">H2199_005677</name>
</gene>
<keyword evidence="2" id="KW-1185">Reference proteome</keyword>
<proteinExistence type="predicted"/>
<evidence type="ECO:0000313" key="1">
    <source>
        <dbReference type="EMBL" id="KAJ9641009.1"/>
    </source>
</evidence>
<evidence type="ECO:0000313" key="2">
    <source>
        <dbReference type="Proteomes" id="UP001172680"/>
    </source>
</evidence>
<reference evidence="1" key="1">
    <citation type="submission" date="2022-10" db="EMBL/GenBank/DDBJ databases">
        <title>Culturing micro-colonial fungi from biological soil crusts in the Mojave desert and describing Neophaeococcomyces mojavensis, and introducing the new genera and species Taxawa tesnikishii.</title>
        <authorList>
            <person name="Kurbessoian T."/>
            <person name="Stajich J.E."/>
        </authorList>
    </citation>
    <scope>NUCLEOTIDE SEQUENCE</scope>
    <source>
        <strain evidence="1">JES_115</strain>
    </source>
</reference>
<organism evidence="1 2">
    <name type="scientific">Coniosporium tulheliwenetii</name>
    <dbReference type="NCBI Taxonomy" id="3383036"/>
    <lineage>
        <taxon>Eukaryota</taxon>
        <taxon>Fungi</taxon>
        <taxon>Dikarya</taxon>
        <taxon>Ascomycota</taxon>
        <taxon>Pezizomycotina</taxon>
        <taxon>Dothideomycetes</taxon>
        <taxon>Dothideomycetes incertae sedis</taxon>
        <taxon>Coniosporium</taxon>
    </lineage>
</organism>
<accession>A0ACC2Z0W1</accession>
<dbReference type="EMBL" id="JAPDRP010000016">
    <property type="protein sequence ID" value="KAJ9641009.1"/>
    <property type="molecule type" value="Genomic_DNA"/>
</dbReference>